<dbReference type="Pfam" id="PF02653">
    <property type="entry name" value="BPD_transp_2"/>
    <property type="match status" value="1"/>
</dbReference>
<dbReference type="Proteomes" id="UP001305521">
    <property type="component" value="Chromosome"/>
</dbReference>
<evidence type="ECO:0000256" key="6">
    <source>
        <dbReference type="ARBA" id="ARBA00022989"/>
    </source>
</evidence>
<evidence type="ECO:0000256" key="3">
    <source>
        <dbReference type="ARBA" id="ARBA00022475"/>
    </source>
</evidence>
<dbReference type="EMBL" id="CP137852">
    <property type="protein sequence ID" value="WPB85982.1"/>
    <property type="molecule type" value="Genomic_DNA"/>
</dbReference>
<evidence type="ECO:0000256" key="2">
    <source>
        <dbReference type="ARBA" id="ARBA00022448"/>
    </source>
</evidence>
<comment type="similarity">
    <text evidence="8">Belongs to the binding-protein-dependent transport system permease family. LivHM subfamily.</text>
</comment>
<keyword evidence="3" id="KW-1003">Cell membrane</keyword>
<evidence type="ECO:0000313" key="10">
    <source>
        <dbReference type="EMBL" id="WPB85982.1"/>
    </source>
</evidence>
<evidence type="ECO:0000256" key="7">
    <source>
        <dbReference type="ARBA" id="ARBA00023136"/>
    </source>
</evidence>
<name>A0ABZ0PK25_9PROT</name>
<dbReference type="InterPro" id="IPR052157">
    <property type="entry name" value="BCAA_transport_permease"/>
</dbReference>
<feature type="transmembrane region" description="Helical" evidence="9">
    <location>
        <begin position="94"/>
        <end position="116"/>
    </location>
</feature>
<keyword evidence="2" id="KW-0813">Transport</keyword>
<dbReference type="CDD" id="cd06582">
    <property type="entry name" value="TM_PBP1_LivH_like"/>
    <property type="match status" value="1"/>
</dbReference>
<gene>
    <name evidence="10" type="ORF">R9Z33_03735</name>
</gene>
<comment type="subcellular location">
    <subcellularLocation>
        <location evidence="1">Cell membrane</location>
        <topology evidence="1">Multi-pass membrane protein</topology>
    </subcellularLocation>
</comment>
<evidence type="ECO:0000256" key="5">
    <source>
        <dbReference type="ARBA" id="ARBA00022970"/>
    </source>
</evidence>
<reference evidence="10 11" key="1">
    <citation type="submission" date="2023-11" db="EMBL/GenBank/DDBJ databases">
        <title>Arctic aerobic anoxygenic photoheterotroph Sediminicoccus rosea KRV36 adapts its photosynthesis to long days of polar summer.</title>
        <authorList>
            <person name="Tomasch J."/>
            <person name="Kopejtka K."/>
            <person name="Bily T."/>
            <person name="Gardiner A.T."/>
            <person name="Gardian Z."/>
            <person name="Shivaramu S."/>
            <person name="Koblizek M."/>
            <person name="Engelhardt F."/>
            <person name="Kaftan D."/>
        </authorList>
    </citation>
    <scope>NUCLEOTIDE SEQUENCE [LARGE SCALE GENOMIC DNA]</scope>
    <source>
        <strain evidence="10 11">R-30</strain>
    </source>
</reference>
<accession>A0ABZ0PK25</accession>
<keyword evidence="6 9" id="KW-1133">Transmembrane helix</keyword>
<evidence type="ECO:0000256" key="8">
    <source>
        <dbReference type="ARBA" id="ARBA00037998"/>
    </source>
</evidence>
<evidence type="ECO:0000256" key="9">
    <source>
        <dbReference type="SAM" id="Phobius"/>
    </source>
</evidence>
<feature type="transmembrane region" description="Helical" evidence="9">
    <location>
        <begin position="142"/>
        <end position="162"/>
    </location>
</feature>
<feature type="transmembrane region" description="Helical" evidence="9">
    <location>
        <begin position="12"/>
        <end position="33"/>
    </location>
</feature>
<feature type="transmembrane region" description="Helical" evidence="9">
    <location>
        <begin position="259"/>
        <end position="279"/>
    </location>
</feature>
<sequence length="289" mass="29977">MDPLALFTLQTLNALSLSALLFFISLGLTLIFGIMRVVNFAHGALFMLGAYVGVATQTATGSFALSLVAAPLAAALLGLAFERSALSRLYAREHSAFLLVTFGLALALTEAIRLIWGADARQAELPQALAGIVWVMDEPFPVYRLVLIGAGLLCALLCWAGLQRTRLGLLLRAASQNATMTAALGNDVGRVRALVFALACGLAALGGALAAPLLSASLGLGSNVIIDAFVIVMIGGMGSFIGTAAGSLLVGFVQTFGNFYVPELALGMTYALMIAVLVLRPGGLFGRSE</sequence>
<keyword evidence="7 9" id="KW-0472">Membrane</keyword>
<evidence type="ECO:0000256" key="4">
    <source>
        <dbReference type="ARBA" id="ARBA00022692"/>
    </source>
</evidence>
<dbReference type="PANTHER" id="PTHR11795">
    <property type="entry name" value="BRANCHED-CHAIN AMINO ACID TRANSPORT SYSTEM PERMEASE PROTEIN LIVH"/>
    <property type="match status" value="1"/>
</dbReference>
<feature type="transmembrane region" description="Helical" evidence="9">
    <location>
        <begin position="40"/>
        <end position="57"/>
    </location>
</feature>
<protein>
    <submittedName>
        <fullName evidence="10">Branched-chain amino acid ABC transporter permease</fullName>
    </submittedName>
</protein>
<dbReference type="InterPro" id="IPR001851">
    <property type="entry name" value="ABC_transp_permease"/>
</dbReference>
<feature type="transmembrane region" description="Helical" evidence="9">
    <location>
        <begin position="193"/>
        <end position="216"/>
    </location>
</feature>
<keyword evidence="11" id="KW-1185">Reference proteome</keyword>
<dbReference type="PANTHER" id="PTHR11795:SF442">
    <property type="entry name" value="ABC TRANSPORTER ATP-BINDING PROTEIN"/>
    <property type="match status" value="1"/>
</dbReference>
<keyword evidence="5" id="KW-0029">Amino-acid transport</keyword>
<evidence type="ECO:0000256" key="1">
    <source>
        <dbReference type="ARBA" id="ARBA00004651"/>
    </source>
</evidence>
<dbReference type="RefSeq" id="WP_318649959.1">
    <property type="nucleotide sequence ID" value="NZ_CP137852.1"/>
</dbReference>
<organism evidence="10 11">
    <name type="scientific">Sediminicoccus rosea</name>
    <dbReference type="NCBI Taxonomy" id="1225128"/>
    <lineage>
        <taxon>Bacteria</taxon>
        <taxon>Pseudomonadati</taxon>
        <taxon>Pseudomonadota</taxon>
        <taxon>Alphaproteobacteria</taxon>
        <taxon>Acetobacterales</taxon>
        <taxon>Roseomonadaceae</taxon>
        <taxon>Sediminicoccus</taxon>
    </lineage>
</organism>
<keyword evidence="4 9" id="KW-0812">Transmembrane</keyword>
<evidence type="ECO:0000313" key="11">
    <source>
        <dbReference type="Proteomes" id="UP001305521"/>
    </source>
</evidence>
<feature type="transmembrane region" description="Helical" evidence="9">
    <location>
        <begin position="228"/>
        <end position="252"/>
    </location>
</feature>
<proteinExistence type="inferred from homology"/>
<feature type="transmembrane region" description="Helical" evidence="9">
    <location>
        <begin position="63"/>
        <end position="82"/>
    </location>
</feature>